<proteinExistence type="predicted"/>
<feature type="transmembrane region" description="Helical" evidence="8">
    <location>
        <begin position="210"/>
        <end position="229"/>
    </location>
</feature>
<evidence type="ECO:0000256" key="6">
    <source>
        <dbReference type="ARBA" id="ARBA00022989"/>
    </source>
</evidence>
<evidence type="ECO:0000256" key="4">
    <source>
        <dbReference type="ARBA" id="ARBA00022679"/>
    </source>
</evidence>
<reference evidence="10 11" key="1">
    <citation type="submission" date="2019-02" db="EMBL/GenBank/DDBJ databases">
        <title>Genomic Encyclopedia of Archaeal and Bacterial Type Strains, Phase II (KMG-II): from individual species to whole genera.</title>
        <authorList>
            <person name="Goeker M."/>
        </authorList>
    </citation>
    <scope>NUCLEOTIDE SEQUENCE [LARGE SCALE GENOMIC DNA]</scope>
    <source>
        <strain evidence="10 11">DSM 18101</strain>
    </source>
</reference>
<evidence type="ECO:0000313" key="10">
    <source>
        <dbReference type="EMBL" id="RZU40614.1"/>
    </source>
</evidence>
<feature type="transmembrane region" description="Helical" evidence="8">
    <location>
        <begin position="272"/>
        <end position="289"/>
    </location>
</feature>
<evidence type="ECO:0000259" key="9">
    <source>
        <dbReference type="Pfam" id="PF13231"/>
    </source>
</evidence>
<feature type="transmembrane region" description="Helical" evidence="8">
    <location>
        <begin position="114"/>
        <end position="133"/>
    </location>
</feature>
<protein>
    <submittedName>
        <fullName evidence="10">Dolichyl-phosphate-mannose-protein mannosyltransferase</fullName>
    </submittedName>
</protein>
<comment type="caution">
    <text evidence="10">The sequence shown here is derived from an EMBL/GenBank/DDBJ whole genome shotgun (WGS) entry which is preliminary data.</text>
</comment>
<evidence type="ECO:0000313" key="11">
    <source>
        <dbReference type="Proteomes" id="UP000292958"/>
    </source>
</evidence>
<comment type="subcellular location">
    <subcellularLocation>
        <location evidence="1">Cell membrane</location>
        <topology evidence="1">Multi-pass membrane protein</topology>
    </subcellularLocation>
</comment>
<keyword evidence="3 10" id="KW-0328">Glycosyltransferase</keyword>
<dbReference type="GO" id="GO:0016763">
    <property type="term" value="F:pentosyltransferase activity"/>
    <property type="evidence" value="ECO:0007669"/>
    <property type="project" value="TreeGrafter"/>
</dbReference>
<dbReference type="EMBL" id="SHKW01000001">
    <property type="protein sequence ID" value="RZU40614.1"/>
    <property type="molecule type" value="Genomic_DNA"/>
</dbReference>
<evidence type="ECO:0000256" key="7">
    <source>
        <dbReference type="ARBA" id="ARBA00023136"/>
    </source>
</evidence>
<organism evidence="10 11">
    <name type="scientific">Edaphobacter modestus</name>
    <dbReference type="NCBI Taxonomy" id="388466"/>
    <lineage>
        <taxon>Bacteria</taxon>
        <taxon>Pseudomonadati</taxon>
        <taxon>Acidobacteriota</taxon>
        <taxon>Terriglobia</taxon>
        <taxon>Terriglobales</taxon>
        <taxon>Acidobacteriaceae</taxon>
        <taxon>Edaphobacter</taxon>
    </lineage>
</organism>
<name>A0A4Q7YTK4_9BACT</name>
<feature type="transmembrane region" description="Helical" evidence="8">
    <location>
        <begin position="139"/>
        <end position="158"/>
    </location>
</feature>
<feature type="transmembrane region" description="Helical" evidence="8">
    <location>
        <begin position="81"/>
        <end position="107"/>
    </location>
</feature>
<feature type="transmembrane region" description="Helical" evidence="8">
    <location>
        <begin position="12"/>
        <end position="31"/>
    </location>
</feature>
<keyword evidence="4 10" id="KW-0808">Transferase</keyword>
<feature type="transmembrane region" description="Helical" evidence="8">
    <location>
        <begin position="327"/>
        <end position="343"/>
    </location>
</feature>
<gene>
    <name evidence="10" type="ORF">BDD14_2084</name>
</gene>
<dbReference type="InterPro" id="IPR038731">
    <property type="entry name" value="RgtA/B/C-like"/>
</dbReference>
<keyword evidence="5 8" id="KW-0812">Transmembrane</keyword>
<evidence type="ECO:0000256" key="5">
    <source>
        <dbReference type="ARBA" id="ARBA00022692"/>
    </source>
</evidence>
<keyword evidence="2" id="KW-1003">Cell membrane</keyword>
<dbReference type="RefSeq" id="WP_242617855.1">
    <property type="nucleotide sequence ID" value="NZ_SHKW01000001.1"/>
</dbReference>
<dbReference type="PANTHER" id="PTHR33908">
    <property type="entry name" value="MANNOSYLTRANSFERASE YKCB-RELATED"/>
    <property type="match status" value="1"/>
</dbReference>
<dbReference type="Pfam" id="PF13231">
    <property type="entry name" value="PMT_2"/>
    <property type="match status" value="1"/>
</dbReference>
<dbReference type="Proteomes" id="UP000292958">
    <property type="component" value="Unassembled WGS sequence"/>
</dbReference>
<sequence>MQSSQDSRRAPADLPTGLLFPLFFAAIYLSHLTLLRLPYFWDEAGYYIPAAWDFFRTGSLIPQTTLSNAHPPLPSILLASWWHVSGFVVSGTRTLVVMVAATALVAVFHLAKTLRNIPVAIATVVLTAVYPIWFAQSTLAHADIFAAAFTLWALALYFEPRSENQILTSGLFSFAALSKETAIVTPLALAGFEAFLLFRSRNPSQRRSHALWIASLLSPLLPLVAWYAYHRHRTGFIFGNPEFLRYNATANLDLLRILLSLWHRFLHLATHMNMYVPVVCAIATLFIPLKPSTTHALPRRTLAAILSILIANWIAFSVLGGALLTRYLLPMYPLVLLLCITVWQRHLRNWWLLAILTGAGFLAGIWINPPYAFAPEDNLTYRDMIVLHQQAASLIENRYPQATVLTAWPASAELTRPELGYVRKPLKVVSLQNFAIDQMARAAQDPGEYDTALLFSTKWEPPRNQLNLGKATTRLNSKYFDFHHDLSPSEAAALLHGEIVWQARRKGEWAAVLRFPRAVNASLTLP</sequence>
<keyword evidence="11" id="KW-1185">Reference proteome</keyword>
<dbReference type="AlphaFoldDB" id="A0A4Q7YTK4"/>
<accession>A0A4Q7YTK4</accession>
<feature type="transmembrane region" description="Helical" evidence="8">
    <location>
        <begin position="301"/>
        <end position="321"/>
    </location>
</feature>
<evidence type="ECO:0000256" key="2">
    <source>
        <dbReference type="ARBA" id="ARBA00022475"/>
    </source>
</evidence>
<evidence type="ECO:0000256" key="8">
    <source>
        <dbReference type="SAM" id="Phobius"/>
    </source>
</evidence>
<dbReference type="GO" id="GO:0005886">
    <property type="term" value="C:plasma membrane"/>
    <property type="evidence" value="ECO:0007669"/>
    <property type="project" value="UniProtKB-SubCell"/>
</dbReference>
<dbReference type="PANTHER" id="PTHR33908:SF11">
    <property type="entry name" value="MEMBRANE PROTEIN"/>
    <property type="match status" value="1"/>
</dbReference>
<evidence type="ECO:0000256" key="3">
    <source>
        <dbReference type="ARBA" id="ARBA00022676"/>
    </source>
</evidence>
<dbReference type="GO" id="GO:0009103">
    <property type="term" value="P:lipopolysaccharide biosynthetic process"/>
    <property type="evidence" value="ECO:0007669"/>
    <property type="project" value="UniProtKB-ARBA"/>
</dbReference>
<feature type="transmembrane region" description="Helical" evidence="8">
    <location>
        <begin position="350"/>
        <end position="367"/>
    </location>
</feature>
<dbReference type="InterPro" id="IPR050297">
    <property type="entry name" value="LipidA_mod_glycosyltrf_83"/>
</dbReference>
<keyword evidence="7 8" id="KW-0472">Membrane</keyword>
<evidence type="ECO:0000256" key="1">
    <source>
        <dbReference type="ARBA" id="ARBA00004651"/>
    </source>
</evidence>
<feature type="domain" description="Glycosyltransferase RgtA/B/C/D-like" evidence="9">
    <location>
        <begin position="70"/>
        <end position="226"/>
    </location>
</feature>
<keyword evidence="6 8" id="KW-1133">Transmembrane helix</keyword>